<gene>
    <name evidence="2" type="ORF">SAMN05421748_1284</name>
</gene>
<evidence type="ECO:0000313" key="3">
    <source>
        <dbReference type="Proteomes" id="UP000219612"/>
    </source>
</evidence>
<dbReference type="Pfam" id="PF13460">
    <property type="entry name" value="NAD_binding_10"/>
    <property type="match status" value="1"/>
</dbReference>
<proteinExistence type="predicted"/>
<dbReference type="InterPro" id="IPR016040">
    <property type="entry name" value="NAD(P)-bd_dom"/>
</dbReference>
<dbReference type="InterPro" id="IPR051606">
    <property type="entry name" value="Polyketide_Oxido-like"/>
</dbReference>
<dbReference type="GO" id="GO:0004074">
    <property type="term" value="F:biliverdin reductase [NAD(P)H] activity"/>
    <property type="evidence" value="ECO:0007669"/>
    <property type="project" value="TreeGrafter"/>
</dbReference>
<accession>A0A285K1L1</accession>
<evidence type="ECO:0000313" key="2">
    <source>
        <dbReference type="EMBL" id="SNY65221.1"/>
    </source>
</evidence>
<dbReference type="EMBL" id="OBDY01000028">
    <property type="protein sequence ID" value="SNY65221.1"/>
    <property type="molecule type" value="Genomic_DNA"/>
</dbReference>
<dbReference type="SUPFAM" id="SSF51735">
    <property type="entry name" value="NAD(P)-binding Rossmann-fold domains"/>
    <property type="match status" value="1"/>
</dbReference>
<feature type="domain" description="NAD(P)-binding" evidence="1">
    <location>
        <begin position="7"/>
        <end position="199"/>
    </location>
</feature>
<evidence type="ECO:0000259" key="1">
    <source>
        <dbReference type="Pfam" id="PF13460"/>
    </source>
</evidence>
<dbReference type="AlphaFoldDB" id="A0A285K1L1"/>
<dbReference type="Gene3D" id="3.40.50.720">
    <property type="entry name" value="NAD(P)-binding Rossmann-like Domain"/>
    <property type="match status" value="1"/>
</dbReference>
<sequence>MRIVVFGASGRIGSMVVKQGLVQGHQVTAVVREAGRLDVRADRLDVVVADPFDVEAVAKVVAGHDAVLSALGPRAGGRSDVCGRAATTITEAMRRAGVVRLLVVSASGPFVDGGDDPLTRFVVKPIVQRILRESFADLVAAEKTVRGSGLEWTIVRPSRLTDKPATGRERRSLDRNLSFGMFTPRAAVAGEMLRNLDDPATVGHTIALAR</sequence>
<dbReference type="OrthoDB" id="4115876at2"/>
<dbReference type="PANTHER" id="PTHR43355:SF2">
    <property type="entry name" value="FLAVIN REDUCTASE (NADPH)"/>
    <property type="match status" value="1"/>
</dbReference>
<protein>
    <submittedName>
        <fullName evidence="2">Putative NADH-flavin reductase</fullName>
    </submittedName>
</protein>
<dbReference type="Proteomes" id="UP000219612">
    <property type="component" value="Unassembled WGS sequence"/>
</dbReference>
<organism evidence="2 3">
    <name type="scientific">Paractinoplanes atraurantiacus</name>
    <dbReference type="NCBI Taxonomy" id="1036182"/>
    <lineage>
        <taxon>Bacteria</taxon>
        <taxon>Bacillati</taxon>
        <taxon>Actinomycetota</taxon>
        <taxon>Actinomycetes</taxon>
        <taxon>Micromonosporales</taxon>
        <taxon>Micromonosporaceae</taxon>
        <taxon>Paractinoplanes</taxon>
    </lineage>
</organism>
<dbReference type="InterPro" id="IPR036291">
    <property type="entry name" value="NAD(P)-bd_dom_sf"/>
</dbReference>
<reference evidence="2 3" key="1">
    <citation type="submission" date="2017-09" db="EMBL/GenBank/DDBJ databases">
        <authorList>
            <person name="Ehlers B."/>
            <person name="Leendertz F.H."/>
        </authorList>
    </citation>
    <scope>NUCLEOTIDE SEQUENCE [LARGE SCALE GENOMIC DNA]</scope>
    <source>
        <strain evidence="2 3">CGMCC 4.6857</strain>
    </source>
</reference>
<dbReference type="RefSeq" id="WP_097327278.1">
    <property type="nucleotide sequence ID" value="NZ_OBDY01000028.1"/>
</dbReference>
<dbReference type="PANTHER" id="PTHR43355">
    <property type="entry name" value="FLAVIN REDUCTASE (NADPH)"/>
    <property type="match status" value="1"/>
</dbReference>
<keyword evidence="3" id="KW-1185">Reference proteome</keyword>
<name>A0A285K1L1_9ACTN</name>
<dbReference type="GO" id="GO:0042602">
    <property type="term" value="F:riboflavin reductase (NADPH) activity"/>
    <property type="evidence" value="ECO:0007669"/>
    <property type="project" value="TreeGrafter"/>
</dbReference>